<dbReference type="Pfam" id="PF00383">
    <property type="entry name" value="dCMP_cyt_deam_1"/>
    <property type="match status" value="1"/>
</dbReference>
<evidence type="ECO:0000313" key="4">
    <source>
        <dbReference type="Proteomes" id="UP000085678"/>
    </source>
</evidence>
<dbReference type="InterPro" id="IPR002125">
    <property type="entry name" value="CMP_dCMP_dom"/>
</dbReference>
<dbReference type="GO" id="GO:0008270">
    <property type="term" value="F:zinc ion binding"/>
    <property type="evidence" value="ECO:0007669"/>
    <property type="project" value="InterPro"/>
</dbReference>
<dbReference type="CDD" id="cd01285">
    <property type="entry name" value="nucleoside_deaminase"/>
    <property type="match status" value="1"/>
</dbReference>
<dbReference type="PROSITE" id="PS51747">
    <property type="entry name" value="CYT_DCMP_DEAMINASES_2"/>
    <property type="match status" value="1"/>
</dbReference>
<dbReference type="STRING" id="7574.A0A1S3IL84"/>
<dbReference type="GO" id="GO:0047974">
    <property type="term" value="F:guanosine deaminase activity"/>
    <property type="evidence" value="ECO:0007669"/>
    <property type="project" value="TreeGrafter"/>
</dbReference>
<evidence type="ECO:0000256" key="2">
    <source>
        <dbReference type="ARBA" id="ARBA00022833"/>
    </source>
</evidence>
<keyword evidence="1" id="KW-0479">Metal-binding</keyword>
<dbReference type="PROSITE" id="PS00903">
    <property type="entry name" value="CYT_DCMP_DEAMINASES_1"/>
    <property type="match status" value="1"/>
</dbReference>
<dbReference type="InterPro" id="IPR016193">
    <property type="entry name" value="Cytidine_deaminase-like"/>
</dbReference>
<organism evidence="4 5">
    <name type="scientific">Lingula anatina</name>
    <name type="common">Brachiopod</name>
    <name type="synonym">Lingula unguis</name>
    <dbReference type="NCBI Taxonomy" id="7574"/>
    <lineage>
        <taxon>Eukaryota</taxon>
        <taxon>Metazoa</taxon>
        <taxon>Spiralia</taxon>
        <taxon>Lophotrochozoa</taxon>
        <taxon>Brachiopoda</taxon>
        <taxon>Linguliformea</taxon>
        <taxon>Lingulata</taxon>
        <taxon>Lingulida</taxon>
        <taxon>Linguloidea</taxon>
        <taxon>Lingulidae</taxon>
        <taxon>Lingula</taxon>
    </lineage>
</organism>
<accession>A0A1S3IL84</accession>
<dbReference type="SUPFAM" id="SSF53927">
    <property type="entry name" value="Cytidine deaminase-like"/>
    <property type="match status" value="1"/>
</dbReference>
<dbReference type="GO" id="GO:0006152">
    <property type="term" value="P:purine nucleoside catabolic process"/>
    <property type="evidence" value="ECO:0007669"/>
    <property type="project" value="TreeGrafter"/>
</dbReference>
<dbReference type="InterPro" id="IPR016192">
    <property type="entry name" value="APOBEC/CMP_deaminase_Zn-bd"/>
</dbReference>
<evidence type="ECO:0000313" key="5">
    <source>
        <dbReference type="RefSeq" id="XP_013398646.1"/>
    </source>
</evidence>
<dbReference type="Gene3D" id="3.40.140.10">
    <property type="entry name" value="Cytidine Deaminase, domain 2"/>
    <property type="match status" value="1"/>
</dbReference>
<dbReference type="RefSeq" id="XP_013398646.1">
    <property type="nucleotide sequence ID" value="XM_013543192.1"/>
</dbReference>
<evidence type="ECO:0000256" key="1">
    <source>
        <dbReference type="ARBA" id="ARBA00022723"/>
    </source>
</evidence>
<dbReference type="PANTHER" id="PTHR11079:SF161">
    <property type="entry name" value="CMP_DCMP-TYPE DEAMINASE DOMAIN-CONTAINING PROTEIN"/>
    <property type="match status" value="1"/>
</dbReference>
<name>A0A1S3IL84_LINAN</name>
<dbReference type="GeneID" id="106165098"/>
<proteinExistence type="predicted"/>
<dbReference type="KEGG" id="lak:106165098"/>
<dbReference type="AlphaFoldDB" id="A0A1S3IL84"/>
<keyword evidence="4" id="KW-1185">Reference proteome</keyword>
<dbReference type="PANTHER" id="PTHR11079">
    <property type="entry name" value="CYTOSINE DEAMINASE FAMILY MEMBER"/>
    <property type="match status" value="1"/>
</dbReference>
<dbReference type="Proteomes" id="UP000085678">
    <property type="component" value="Unplaced"/>
</dbReference>
<sequence>MEDSPDDQFMRRAIELSARGATLGDGEPFAAVIVKDGEIIGEGWNHIIVDHDPSAHGEVVAIRNTCRKLKTRDLTGCDIYTSCEPCAMCAALIAMTGIQRIFYGTTLEAVKPHFSVDYTATYQNLHLPVHQRHLPARQLLAEEAYAAVSHTFPIKEMPDADV</sequence>
<feature type="domain" description="CMP/dCMP-type deaminase" evidence="3">
    <location>
        <begin position="4"/>
        <end position="125"/>
    </location>
</feature>
<evidence type="ECO:0000259" key="3">
    <source>
        <dbReference type="PROSITE" id="PS51747"/>
    </source>
</evidence>
<gene>
    <name evidence="5" type="primary">LOC106165098</name>
</gene>
<dbReference type="OrthoDB" id="408702at2759"/>
<reference evidence="5" key="1">
    <citation type="submission" date="2025-08" db="UniProtKB">
        <authorList>
            <consortium name="RefSeq"/>
        </authorList>
    </citation>
    <scope>IDENTIFICATION</scope>
    <source>
        <tissue evidence="5">Gonads</tissue>
    </source>
</reference>
<keyword evidence="2" id="KW-0862">Zinc</keyword>
<protein>
    <submittedName>
        <fullName evidence="5">Uncharacterized protein LOC106165098</fullName>
    </submittedName>
</protein>
<dbReference type="InParanoid" id="A0A1S3IL84"/>